<reference evidence="3 4" key="1">
    <citation type="journal article" date="2016" name="Nat. Commun.">
        <title>Ectomycorrhizal ecology is imprinted in the genome of the dominant symbiotic fungus Cenococcum geophilum.</title>
        <authorList>
            <consortium name="DOE Joint Genome Institute"/>
            <person name="Peter M."/>
            <person name="Kohler A."/>
            <person name="Ohm R.A."/>
            <person name="Kuo A."/>
            <person name="Krutzmann J."/>
            <person name="Morin E."/>
            <person name="Arend M."/>
            <person name="Barry K.W."/>
            <person name="Binder M."/>
            <person name="Choi C."/>
            <person name="Clum A."/>
            <person name="Copeland A."/>
            <person name="Grisel N."/>
            <person name="Haridas S."/>
            <person name="Kipfer T."/>
            <person name="LaButti K."/>
            <person name="Lindquist E."/>
            <person name="Lipzen A."/>
            <person name="Maire R."/>
            <person name="Meier B."/>
            <person name="Mihaltcheva S."/>
            <person name="Molinier V."/>
            <person name="Murat C."/>
            <person name="Poggeler S."/>
            <person name="Quandt C.A."/>
            <person name="Sperisen C."/>
            <person name="Tritt A."/>
            <person name="Tisserant E."/>
            <person name="Crous P.W."/>
            <person name="Henrissat B."/>
            <person name="Nehls U."/>
            <person name="Egli S."/>
            <person name="Spatafora J.W."/>
            <person name="Grigoriev I.V."/>
            <person name="Martin F.M."/>
        </authorList>
    </citation>
    <scope>NUCLEOTIDE SEQUENCE [LARGE SCALE GENOMIC DNA]</scope>
    <source>
        <strain evidence="3 4">CBS 459.81</strain>
    </source>
</reference>
<dbReference type="AlphaFoldDB" id="A0A8E2DXS5"/>
<keyword evidence="1" id="KW-1133">Transmembrane helix</keyword>
<feature type="domain" description="DUF6594" evidence="2">
    <location>
        <begin position="48"/>
        <end position="314"/>
    </location>
</feature>
<dbReference type="Proteomes" id="UP000250266">
    <property type="component" value="Unassembled WGS sequence"/>
</dbReference>
<dbReference type="InterPro" id="IPR046529">
    <property type="entry name" value="DUF6594"/>
</dbReference>
<accession>A0A8E2DXS5</accession>
<evidence type="ECO:0000259" key="2">
    <source>
        <dbReference type="Pfam" id="PF20237"/>
    </source>
</evidence>
<evidence type="ECO:0000256" key="1">
    <source>
        <dbReference type="SAM" id="Phobius"/>
    </source>
</evidence>
<feature type="transmembrane region" description="Helical" evidence="1">
    <location>
        <begin position="302"/>
        <end position="320"/>
    </location>
</feature>
<proteinExistence type="predicted"/>
<dbReference type="PANTHER" id="PTHR34502">
    <property type="entry name" value="DUF6594 DOMAIN-CONTAINING PROTEIN-RELATED"/>
    <property type="match status" value="1"/>
</dbReference>
<feature type="transmembrane region" description="Helical" evidence="1">
    <location>
        <begin position="273"/>
        <end position="295"/>
    </location>
</feature>
<evidence type="ECO:0000313" key="3">
    <source>
        <dbReference type="EMBL" id="OCK73575.1"/>
    </source>
</evidence>
<sequence>MTPGDMESQQDESKKKSRSCYDMLTNCMTPKEEELFKNALPPLPDQGYRTVARMMAIKGLDMPIFRRFGQLNMLNLLSLQAELMKLHEQLKWVCQDDDADEERHKYAWSFEDLIDEDKRGGALNEQWGILKKIRSKLKEYNEALLQVSQVQQLEAPSKQQIRDFQLFTLLSECDCETKLFQGAEQFTWNDHSDLITICPRNLQADNFQNVMADWIVNINHKFRGHRKKGERIADHVIQYDLSLIDRLCAMTATMLAAVLPIIAVLILNEVHNISTRIYITIGLTALFAIAVSTVTSASRIEVFAATAAFVAVEVVFIGNADPNLGN</sequence>
<feature type="transmembrane region" description="Helical" evidence="1">
    <location>
        <begin position="247"/>
        <end position="267"/>
    </location>
</feature>
<dbReference type="EMBL" id="KV745719">
    <property type="protein sequence ID" value="OCK73575.1"/>
    <property type="molecule type" value="Genomic_DNA"/>
</dbReference>
<protein>
    <recommendedName>
        <fullName evidence="2">DUF6594 domain-containing protein</fullName>
    </recommendedName>
</protein>
<gene>
    <name evidence="3" type="ORF">K432DRAFT_364712</name>
</gene>
<dbReference type="Pfam" id="PF20237">
    <property type="entry name" value="DUF6594"/>
    <property type="match status" value="1"/>
</dbReference>
<evidence type="ECO:0000313" key="4">
    <source>
        <dbReference type="Proteomes" id="UP000250266"/>
    </source>
</evidence>
<dbReference type="PANTHER" id="PTHR34502:SF5">
    <property type="entry name" value="DUF6594 DOMAIN-CONTAINING PROTEIN"/>
    <property type="match status" value="1"/>
</dbReference>
<keyword evidence="4" id="KW-1185">Reference proteome</keyword>
<keyword evidence="1" id="KW-0472">Membrane</keyword>
<dbReference type="OrthoDB" id="5342093at2759"/>
<keyword evidence="1" id="KW-0812">Transmembrane</keyword>
<name>A0A8E2DXS5_9PEZI</name>
<organism evidence="3 4">
    <name type="scientific">Lepidopterella palustris CBS 459.81</name>
    <dbReference type="NCBI Taxonomy" id="1314670"/>
    <lineage>
        <taxon>Eukaryota</taxon>
        <taxon>Fungi</taxon>
        <taxon>Dikarya</taxon>
        <taxon>Ascomycota</taxon>
        <taxon>Pezizomycotina</taxon>
        <taxon>Dothideomycetes</taxon>
        <taxon>Pleosporomycetidae</taxon>
        <taxon>Mytilinidiales</taxon>
        <taxon>Argynnaceae</taxon>
        <taxon>Lepidopterella</taxon>
    </lineage>
</organism>